<evidence type="ECO:0000313" key="2">
    <source>
        <dbReference type="Proteomes" id="UP000830835"/>
    </source>
</evidence>
<comment type="caution">
    <text evidence="1">The sequence shown here is derived from an EMBL/GenBank/DDBJ whole genome shotgun (WGS) entry which is preliminary data.</text>
</comment>
<dbReference type="Gene3D" id="3.90.460.10">
    <property type="entry name" value="Ferredoxin thioredoxin reductase catalytic beta subunit"/>
    <property type="match status" value="1"/>
</dbReference>
<dbReference type="InterPro" id="IPR036644">
    <property type="entry name" value="FTR_bsu_sf"/>
</dbReference>
<protein>
    <submittedName>
        <fullName evidence="1">Uncharacterized protein</fullName>
    </submittedName>
</protein>
<sequence length="39" mass="4525">MFWPCWASSIARWETSKADSNCPCSAQMRERIRCSCGLR</sequence>
<evidence type="ECO:0000313" key="1">
    <source>
        <dbReference type="EMBL" id="MCJ2543975.1"/>
    </source>
</evidence>
<keyword evidence="2" id="KW-1185">Reference proteome</keyword>
<dbReference type="SUPFAM" id="SSF57662">
    <property type="entry name" value="Ferredoxin thioredoxin reductase (FTR), catalytic beta chain"/>
    <property type="match status" value="1"/>
</dbReference>
<reference evidence="1" key="1">
    <citation type="submission" date="2021-02" db="EMBL/GenBank/DDBJ databases">
        <title>The CRISPR/cas machinery reduction and long-range gene transfer in the hot spring cyanobacterium Synechococcus.</title>
        <authorList>
            <person name="Dvorak P."/>
            <person name="Jahodarova E."/>
            <person name="Hasler P."/>
            <person name="Poulickova A."/>
        </authorList>
    </citation>
    <scope>NUCLEOTIDE SEQUENCE</scope>
    <source>
        <strain evidence="1">Rupite</strain>
    </source>
</reference>
<gene>
    <name evidence="1" type="ORF">JX360_13865</name>
</gene>
<accession>A0ABT0CDX3</accession>
<dbReference type="Proteomes" id="UP000830835">
    <property type="component" value="Unassembled WGS sequence"/>
</dbReference>
<dbReference type="EMBL" id="JAFIRA010000042">
    <property type="protein sequence ID" value="MCJ2543975.1"/>
    <property type="molecule type" value="Genomic_DNA"/>
</dbReference>
<proteinExistence type="predicted"/>
<name>A0ABT0CDX3_THEVL</name>
<organism evidence="1 2">
    <name type="scientific">Thermostichus vulcanus str. 'Rupite'</name>
    <dbReference type="NCBI Taxonomy" id="2813851"/>
    <lineage>
        <taxon>Bacteria</taxon>
        <taxon>Bacillati</taxon>
        <taxon>Cyanobacteriota</taxon>
        <taxon>Cyanophyceae</taxon>
        <taxon>Thermostichales</taxon>
        <taxon>Thermostichaceae</taxon>
        <taxon>Thermostichus</taxon>
    </lineage>
</organism>